<evidence type="ECO:0000256" key="3">
    <source>
        <dbReference type="ARBA" id="ARBA00022692"/>
    </source>
</evidence>
<feature type="transmembrane region" description="Helical" evidence="7">
    <location>
        <begin position="138"/>
        <end position="160"/>
    </location>
</feature>
<proteinExistence type="predicted"/>
<feature type="transmembrane region" description="Helical" evidence="7">
    <location>
        <begin position="230"/>
        <end position="256"/>
    </location>
</feature>
<feature type="transmembrane region" description="Helical" evidence="7">
    <location>
        <begin position="105"/>
        <end position="126"/>
    </location>
</feature>
<dbReference type="PANTHER" id="PTHR34697">
    <property type="entry name" value="PHOSPHATIDYLGLYCEROL LYSYLTRANSFERASE"/>
    <property type="match status" value="1"/>
</dbReference>
<feature type="transmembrane region" description="Helical" evidence="7">
    <location>
        <begin position="166"/>
        <end position="187"/>
    </location>
</feature>
<comment type="subcellular location">
    <subcellularLocation>
        <location evidence="1">Cell membrane</location>
        <topology evidence="1">Multi-pass membrane protein</topology>
    </subcellularLocation>
</comment>
<evidence type="ECO:0000259" key="8">
    <source>
        <dbReference type="Pfam" id="PF09924"/>
    </source>
</evidence>
<feature type="transmembrane region" description="Helical" evidence="7">
    <location>
        <begin position="199"/>
        <end position="218"/>
    </location>
</feature>
<keyword evidence="2" id="KW-1003">Cell membrane</keyword>
<accession>A0A2G1MK45</accession>
<reference evidence="9 10" key="1">
    <citation type="submission" date="2017-08" db="EMBL/GenBank/DDBJ databases">
        <title>Draft Genome Sequence of Loktanella cinnabarina Strain XM1, Isolated from Coastal Surface Water.</title>
        <authorList>
            <person name="Ma R."/>
            <person name="Wang J."/>
            <person name="Wang Q."/>
            <person name="Ma Z."/>
            <person name="Li J."/>
            <person name="Chen L."/>
        </authorList>
    </citation>
    <scope>NUCLEOTIDE SEQUENCE [LARGE SCALE GENOMIC DNA]</scope>
    <source>
        <strain evidence="9 10">XM1</strain>
    </source>
</reference>
<dbReference type="AlphaFoldDB" id="A0A2G1MK45"/>
<dbReference type="InterPro" id="IPR016181">
    <property type="entry name" value="Acyl_CoA_acyltransferase"/>
</dbReference>
<dbReference type="RefSeq" id="WP_099273386.1">
    <property type="nucleotide sequence ID" value="NZ_KZ304951.1"/>
</dbReference>
<gene>
    <name evidence="9" type="ORF">CJ301_01180</name>
</gene>
<keyword evidence="4 7" id="KW-1133">Transmembrane helix</keyword>
<dbReference type="Proteomes" id="UP000221860">
    <property type="component" value="Unassembled WGS sequence"/>
</dbReference>
<keyword evidence="10" id="KW-1185">Reference proteome</keyword>
<sequence length="664" mass="69768">MPAPSPEPAARGARTLPFTLGQTVLRLLPLLALGLGALLLARRCESIDFGAVWPALLALPPLQWIGALACTGLSLWALGQYDVVLHRAMGTGIAPGRARAAGMRAMAIAQTVGFGSITGALVRWRCLPECDLWTATRLSLWVSASFMGALAMLAGLSLLLLDGHSALAALLAIALIAGVSRITRLPGLPQMRAGTLPRLMLWTAIDTIAAGAVLWLLLPAGVEVPATTVIFAYLAALGAGLASQSPGGVGAFELCLLALLPQLPEAELLAAIIGYRVVYHAGPALIALLALIRPMAPEARPGLVVAEGAARHRALAQAPQAEWGLVWQGARILLTPDHESGWLVRRAGGTLAAIGTPLGRPDFGALRAHASRLGLTPALYKCGPREALRARAAGWAVERIATEAVIDTARWSLDRPACRSLRRKLKSAAKAGVTIECAPQILPLDEMARIHADWAARSGGERGFSMGRYCPELLMHQHVVLARREGELVAFASFHQGRGDWTLDLMRQTAAAPDGTMMALVLSAIEAARAAQVPVVSLAALPKLPGWMPAALRARIAARPGCAGLEQFKRGFGPGWRPLYAAAPGRAGLTRAAIEIARAVHDPAPLGAEPPIPDIELGAALVQKGGATARRPLRLPVLRGAAPRLTEQTGPANDRCTLPTSRNP</sequence>
<dbReference type="InterPro" id="IPR051211">
    <property type="entry name" value="PG_lysyltransferase"/>
</dbReference>
<dbReference type="SUPFAM" id="SSF55729">
    <property type="entry name" value="Acyl-CoA N-acyltransferases (Nat)"/>
    <property type="match status" value="1"/>
</dbReference>
<dbReference type="GO" id="GO:0055091">
    <property type="term" value="P:phospholipid homeostasis"/>
    <property type="evidence" value="ECO:0007669"/>
    <property type="project" value="TreeGrafter"/>
</dbReference>
<feature type="transmembrane region" description="Helical" evidence="7">
    <location>
        <begin position="20"/>
        <end position="41"/>
    </location>
</feature>
<dbReference type="OrthoDB" id="145485at2"/>
<dbReference type="Pfam" id="PF09924">
    <property type="entry name" value="LPG_synthase_C"/>
    <property type="match status" value="1"/>
</dbReference>
<evidence type="ECO:0000256" key="1">
    <source>
        <dbReference type="ARBA" id="ARBA00004651"/>
    </source>
</evidence>
<evidence type="ECO:0000313" key="10">
    <source>
        <dbReference type="Proteomes" id="UP000221860"/>
    </source>
</evidence>
<evidence type="ECO:0000256" key="4">
    <source>
        <dbReference type="ARBA" id="ARBA00022989"/>
    </source>
</evidence>
<dbReference type="PANTHER" id="PTHR34697:SF2">
    <property type="entry name" value="PHOSPHATIDYLGLYCEROL LYSYLTRANSFERASE"/>
    <property type="match status" value="1"/>
</dbReference>
<evidence type="ECO:0000256" key="5">
    <source>
        <dbReference type="ARBA" id="ARBA00023136"/>
    </source>
</evidence>
<dbReference type="EMBL" id="NQWH01000003">
    <property type="protein sequence ID" value="PHP29126.1"/>
    <property type="molecule type" value="Genomic_DNA"/>
</dbReference>
<evidence type="ECO:0000256" key="2">
    <source>
        <dbReference type="ARBA" id="ARBA00022475"/>
    </source>
</evidence>
<evidence type="ECO:0000313" key="9">
    <source>
        <dbReference type="EMBL" id="PHP29126.1"/>
    </source>
</evidence>
<feature type="region of interest" description="Disordered" evidence="6">
    <location>
        <begin position="639"/>
        <end position="664"/>
    </location>
</feature>
<dbReference type="GO" id="GO:0016755">
    <property type="term" value="F:aminoacyltransferase activity"/>
    <property type="evidence" value="ECO:0007669"/>
    <property type="project" value="TreeGrafter"/>
</dbReference>
<name>A0A2G1MK45_9RHOB</name>
<feature type="transmembrane region" description="Helical" evidence="7">
    <location>
        <begin position="53"/>
        <end position="78"/>
    </location>
</feature>
<keyword evidence="5 7" id="KW-0472">Membrane</keyword>
<keyword evidence="3 7" id="KW-0812">Transmembrane</keyword>
<organism evidence="9 10">
    <name type="scientific">Limimaricola cinnabarinus</name>
    <dbReference type="NCBI Taxonomy" id="1125964"/>
    <lineage>
        <taxon>Bacteria</taxon>
        <taxon>Pseudomonadati</taxon>
        <taxon>Pseudomonadota</taxon>
        <taxon>Alphaproteobacteria</taxon>
        <taxon>Rhodobacterales</taxon>
        <taxon>Paracoccaceae</taxon>
        <taxon>Limimaricola</taxon>
    </lineage>
</organism>
<evidence type="ECO:0000256" key="6">
    <source>
        <dbReference type="SAM" id="MobiDB-lite"/>
    </source>
</evidence>
<dbReference type="InterPro" id="IPR024320">
    <property type="entry name" value="LPG_synthase_C"/>
</dbReference>
<feature type="domain" description="Phosphatidylglycerol lysyltransferase C-terminal" evidence="8">
    <location>
        <begin position="326"/>
        <end position="582"/>
    </location>
</feature>
<dbReference type="GO" id="GO:0005886">
    <property type="term" value="C:plasma membrane"/>
    <property type="evidence" value="ECO:0007669"/>
    <property type="project" value="UniProtKB-SubCell"/>
</dbReference>
<protein>
    <recommendedName>
        <fullName evidence="8">Phosphatidylglycerol lysyltransferase C-terminal domain-containing protein</fullName>
    </recommendedName>
</protein>
<comment type="caution">
    <text evidence="9">The sequence shown here is derived from an EMBL/GenBank/DDBJ whole genome shotgun (WGS) entry which is preliminary data.</text>
</comment>
<evidence type="ECO:0000256" key="7">
    <source>
        <dbReference type="SAM" id="Phobius"/>
    </source>
</evidence>